<dbReference type="Gene3D" id="1.10.1220.10">
    <property type="entry name" value="Met repressor-like"/>
    <property type="match status" value="1"/>
</dbReference>
<dbReference type="Pfam" id="PF04221">
    <property type="entry name" value="RelB"/>
    <property type="match status" value="1"/>
</dbReference>
<dbReference type="AlphaFoldDB" id="A0AAJ2YZU2"/>
<keyword evidence="2" id="KW-1277">Toxin-antitoxin system</keyword>
<organism evidence="3 4">
    <name type="scientific">Weissella confusa</name>
    <name type="common">Lactobacillus confusus</name>
    <dbReference type="NCBI Taxonomy" id="1583"/>
    <lineage>
        <taxon>Bacteria</taxon>
        <taxon>Bacillati</taxon>
        <taxon>Bacillota</taxon>
        <taxon>Bacilli</taxon>
        <taxon>Lactobacillales</taxon>
        <taxon>Lactobacillaceae</taxon>
        <taxon>Weissella</taxon>
    </lineage>
</organism>
<dbReference type="EMBL" id="JAAAMQ010000023">
    <property type="protein sequence ID" value="NBA12303.1"/>
    <property type="molecule type" value="Genomic_DNA"/>
</dbReference>
<evidence type="ECO:0000256" key="2">
    <source>
        <dbReference type="ARBA" id="ARBA00022649"/>
    </source>
</evidence>
<dbReference type="GO" id="GO:0006351">
    <property type="term" value="P:DNA-templated transcription"/>
    <property type="evidence" value="ECO:0007669"/>
    <property type="project" value="TreeGrafter"/>
</dbReference>
<dbReference type="PANTHER" id="PTHR38781">
    <property type="entry name" value="ANTITOXIN DINJ-RELATED"/>
    <property type="match status" value="1"/>
</dbReference>
<dbReference type="InterPro" id="IPR007337">
    <property type="entry name" value="RelB/DinJ"/>
</dbReference>
<dbReference type="PANTHER" id="PTHR38781:SF1">
    <property type="entry name" value="ANTITOXIN DINJ-RELATED"/>
    <property type="match status" value="1"/>
</dbReference>
<sequence>MSSTKKNITIKVDESLKHEAEDILDDMGLNMTPLFTMTLKRVVHDRQLPFTPSAQPAPLDEVTKRAVIESYAKEIGLIPDDDITMTPEEFRKRYTDNVRD</sequence>
<reference evidence="3" key="1">
    <citation type="submission" date="2020-01" db="EMBL/GenBank/DDBJ databases">
        <title>First Reported Case and Whole Genome of Weissella confusa in an Equid.</title>
        <authorList>
            <person name="Little S.V."/>
            <person name="Lawhon S.D."/>
        </authorList>
    </citation>
    <scope>NUCLEOTIDE SEQUENCE</scope>
    <source>
        <strain evidence="3">718955</strain>
    </source>
</reference>
<name>A0AAJ2YZU2_WEICO</name>
<accession>A0AAJ2YZU2</accession>
<evidence type="ECO:0000256" key="1">
    <source>
        <dbReference type="ARBA" id="ARBA00010562"/>
    </source>
</evidence>
<comment type="similarity">
    <text evidence="1">Belongs to the RelB/DinJ antitoxin family.</text>
</comment>
<dbReference type="GO" id="GO:0006355">
    <property type="term" value="P:regulation of DNA-templated transcription"/>
    <property type="evidence" value="ECO:0007669"/>
    <property type="project" value="InterPro"/>
</dbReference>
<evidence type="ECO:0000313" key="4">
    <source>
        <dbReference type="Proteomes" id="UP000719917"/>
    </source>
</evidence>
<dbReference type="InterPro" id="IPR013321">
    <property type="entry name" value="Arc_rbn_hlx_hlx"/>
</dbReference>
<dbReference type="RefSeq" id="WP_161691495.1">
    <property type="nucleotide sequence ID" value="NZ_JAAAMQ010000023.1"/>
</dbReference>
<proteinExistence type="inferred from homology"/>
<dbReference type="Proteomes" id="UP000719917">
    <property type="component" value="Unassembled WGS sequence"/>
</dbReference>
<protein>
    <submittedName>
        <fullName evidence="3">Type II toxin-antitoxin system RelB/DinJ family antitoxin</fullName>
    </submittedName>
</protein>
<gene>
    <name evidence="3" type="ORF">GTU77_08780</name>
</gene>
<evidence type="ECO:0000313" key="3">
    <source>
        <dbReference type="EMBL" id="NBA12303.1"/>
    </source>
</evidence>
<dbReference type="NCBIfam" id="TIGR02384">
    <property type="entry name" value="RelB_DinJ"/>
    <property type="match status" value="1"/>
</dbReference>
<comment type="caution">
    <text evidence="3">The sequence shown here is derived from an EMBL/GenBank/DDBJ whole genome shotgun (WGS) entry which is preliminary data.</text>
</comment>